<protein>
    <recommendedName>
        <fullName evidence="1">GIY-YIG domain-containing protein</fullName>
    </recommendedName>
</protein>
<evidence type="ECO:0000259" key="1">
    <source>
        <dbReference type="PROSITE" id="PS50164"/>
    </source>
</evidence>
<comment type="caution">
    <text evidence="2">The sequence shown here is derived from an EMBL/GenBank/DDBJ whole genome shotgun (WGS) entry which is preliminary data.</text>
</comment>
<evidence type="ECO:0000313" key="2">
    <source>
        <dbReference type="EMBL" id="MDR7328740.1"/>
    </source>
</evidence>
<dbReference type="InterPro" id="IPR000305">
    <property type="entry name" value="GIY-YIG_endonuc"/>
</dbReference>
<proteinExistence type="predicted"/>
<dbReference type="Proteomes" id="UP001180840">
    <property type="component" value="Unassembled WGS sequence"/>
</dbReference>
<dbReference type="RefSeq" id="WP_290197737.1">
    <property type="nucleotide sequence ID" value="NZ_CP047654.1"/>
</dbReference>
<reference evidence="2" key="1">
    <citation type="submission" date="2023-07" db="EMBL/GenBank/DDBJ databases">
        <title>Sequencing the genomes of 1000 actinobacteria strains.</title>
        <authorList>
            <person name="Klenk H.-P."/>
        </authorList>
    </citation>
    <scope>NUCLEOTIDE SEQUENCE</scope>
    <source>
        <strain evidence="2">DSM 107476</strain>
    </source>
</reference>
<feature type="domain" description="GIY-YIG" evidence="1">
    <location>
        <begin position="329"/>
        <end position="422"/>
    </location>
</feature>
<dbReference type="EMBL" id="JAVDXZ010000001">
    <property type="protein sequence ID" value="MDR7328740.1"/>
    <property type="molecule type" value="Genomic_DNA"/>
</dbReference>
<dbReference type="SMART" id="SM00465">
    <property type="entry name" value="GIYc"/>
    <property type="match status" value="1"/>
</dbReference>
<evidence type="ECO:0000313" key="3">
    <source>
        <dbReference type="Proteomes" id="UP001180840"/>
    </source>
</evidence>
<keyword evidence="3" id="KW-1185">Reference proteome</keyword>
<dbReference type="Pfam" id="PF01541">
    <property type="entry name" value="GIY-YIG"/>
    <property type="match status" value="1"/>
</dbReference>
<sequence length="429" mass="49932">MLGKNIPIIEVRGVRSWTDPPVWLHLFVDKRSVPLHAVLLDRRANATTTVLSEENWRNQFETVEVWSFGNRETAADFAVRYEEVATGISDIWHAREDHKRREEDWKTILKSKYGEPDRDEQKILRYLLPAAYESAEAMGEVAELAASLSELVRQFEVLTGHPTEWINKRLGRDLPPLKTGSESSSSDGTEDWEMIDRGHFGTGYGPKFYDYHFSTAREKVEDLHYFISQAKEAFGRLSLQTSSEIKSWAIKEKESHEGSDVEWLRYEDHPLLALEYAKELLHEIEENTPTFFVHFEAAVEREHQIDLITKYHLPKPPHNFIIPSRFGSSPSWVYRAYGPKHDLLYVGLTDNPNDRFRTHAGISRVPPTQPRTEAERASRRMYFQSVWFNELATVTFTPYRTRKEATKAEIRAIKDEGPKYNHMHGTYRH</sequence>
<dbReference type="InterPro" id="IPR035901">
    <property type="entry name" value="GIY-YIG_endonuc_sf"/>
</dbReference>
<dbReference type="PROSITE" id="PS50164">
    <property type="entry name" value="GIY_YIG"/>
    <property type="match status" value="1"/>
</dbReference>
<organism evidence="2 3">
    <name type="scientific">Corynebacterium guangdongense</name>
    <dbReference type="NCBI Taxonomy" id="1783348"/>
    <lineage>
        <taxon>Bacteria</taxon>
        <taxon>Bacillati</taxon>
        <taxon>Actinomycetota</taxon>
        <taxon>Actinomycetes</taxon>
        <taxon>Mycobacteriales</taxon>
        <taxon>Corynebacteriaceae</taxon>
        <taxon>Corynebacterium</taxon>
    </lineage>
</organism>
<gene>
    <name evidence="2" type="ORF">J2S39_000416</name>
</gene>
<dbReference type="SUPFAM" id="SSF82771">
    <property type="entry name" value="GIY-YIG endonuclease"/>
    <property type="match status" value="1"/>
</dbReference>
<name>A0ABU1ZUY6_9CORY</name>
<accession>A0ABU1ZUY6</accession>